<feature type="domain" description="NmrA-like" evidence="3">
    <location>
        <begin position="4"/>
        <end position="268"/>
    </location>
</feature>
<dbReference type="Proteomes" id="UP001314263">
    <property type="component" value="Unassembled WGS sequence"/>
</dbReference>
<gene>
    <name evidence="4" type="ORF">CVIRNUC_010087</name>
</gene>
<dbReference type="InterPro" id="IPR008030">
    <property type="entry name" value="NmrA-like"/>
</dbReference>
<comment type="similarity">
    <text evidence="1">Belongs to the NmrA-type oxidoreductase family.</text>
</comment>
<dbReference type="AlphaFoldDB" id="A0AAV1IHP8"/>
<dbReference type="PANTHER" id="PTHR42748">
    <property type="entry name" value="NITROGEN METABOLITE REPRESSION PROTEIN NMRA FAMILY MEMBER"/>
    <property type="match status" value="1"/>
</dbReference>
<evidence type="ECO:0000256" key="1">
    <source>
        <dbReference type="ARBA" id="ARBA00006328"/>
    </source>
</evidence>
<accession>A0AAV1IHP8</accession>
<evidence type="ECO:0000313" key="4">
    <source>
        <dbReference type="EMBL" id="CAK0786873.1"/>
    </source>
</evidence>
<dbReference type="Gene3D" id="3.40.50.720">
    <property type="entry name" value="NAD(P)-binding Rossmann-like Domain"/>
    <property type="match status" value="1"/>
</dbReference>
<protein>
    <recommendedName>
        <fullName evidence="3">NmrA-like domain-containing protein</fullName>
    </recommendedName>
</protein>
<dbReference type="EMBL" id="CAUYUE010000015">
    <property type="protein sequence ID" value="CAK0786873.1"/>
    <property type="molecule type" value="Genomic_DNA"/>
</dbReference>
<proteinExistence type="inferred from homology"/>
<dbReference type="CDD" id="cd05251">
    <property type="entry name" value="NmrA_like_SDR_a"/>
    <property type="match status" value="1"/>
</dbReference>
<evidence type="ECO:0000256" key="2">
    <source>
        <dbReference type="ARBA" id="ARBA00022857"/>
    </source>
</evidence>
<comment type="caution">
    <text evidence="4">The sequence shown here is derived from an EMBL/GenBank/DDBJ whole genome shotgun (WGS) entry which is preliminary data.</text>
</comment>
<name>A0AAV1IHP8_9CHLO</name>
<dbReference type="InterPro" id="IPR036291">
    <property type="entry name" value="NAD(P)-bd_dom_sf"/>
</dbReference>
<dbReference type="Pfam" id="PF05368">
    <property type="entry name" value="NmrA"/>
    <property type="match status" value="1"/>
</dbReference>
<keyword evidence="2" id="KW-0521">NADP</keyword>
<dbReference type="SUPFAM" id="SSF51735">
    <property type="entry name" value="NAD(P)-binding Rossmann-fold domains"/>
    <property type="match status" value="1"/>
</dbReference>
<dbReference type="Gene3D" id="3.90.25.10">
    <property type="entry name" value="UDP-galactose 4-epimerase, domain 1"/>
    <property type="match status" value="1"/>
</dbReference>
<evidence type="ECO:0000259" key="3">
    <source>
        <dbReference type="Pfam" id="PF05368"/>
    </source>
</evidence>
<reference evidence="4 5" key="1">
    <citation type="submission" date="2023-10" db="EMBL/GenBank/DDBJ databases">
        <authorList>
            <person name="Maclean D."/>
            <person name="Macfadyen A."/>
        </authorList>
    </citation>
    <scope>NUCLEOTIDE SEQUENCE [LARGE SCALE GENOMIC DNA]</scope>
</reference>
<organism evidence="4 5">
    <name type="scientific">Coccomyxa viridis</name>
    <dbReference type="NCBI Taxonomy" id="1274662"/>
    <lineage>
        <taxon>Eukaryota</taxon>
        <taxon>Viridiplantae</taxon>
        <taxon>Chlorophyta</taxon>
        <taxon>core chlorophytes</taxon>
        <taxon>Trebouxiophyceae</taxon>
        <taxon>Trebouxiophyceae incertae sedis</taxon>
        <taxon>Coccomyxaceae</taxon>
        <taxon>Coccomyxa</taxon>
    </lineage>
</organism>
<keyword evidence="5" id="KW-1185">Reference proteome</keyword>
<sequence length="299" mass="32737">MIRKGGAVVDALLTDERKQYKVRAISRNSSSSKAKALADRGVEVAEGDLSDKASLVKAFTGADSAFIVTDFHSAKTPEREIQQGRNAIDAAKEAGVKFVVFSTLEDLPQDVKSALPKLDDGYTVPHFEAKANIKEYLEQSGVPHACLLTSIFFENFLEGMGPRKQEDGSAAFSTNLGTAPHAWHSVIDIGGSAAEILADPTKYDGKTIPVNSGYITNDECAKVYSAVTGEEVRYHEITDEQMASFPFPIAKELANMFAYYKRFPYYDQLREPTNCIFKGPSFSEWAKQNVDALKAKAQG</sequence>
<evidence type="ECO:0000313" key="5">
    <source>
        <dbReference type="Proteomes" id="UP001314263"/>
    </source>
</evidence>
<dbReference type="InterPro" id="IPR051164">
    <property type="entry name" value="NmrA-like_oxidored"/>
</dbReference>
<dbReference type="PANTHER" id="PTHR42748:SF7">
    <property type="entry name" value="NMRA LIKE REDOX SENSOR 1-RELATED"/>
    <property type="match status" value="1"/>
</dbReference>